<comment type="pathway">
    <text evidence="3">Sphingolipid metabolism.</text>
</comment>
<dbReference type="GO" id="GO:0008120">
    <property type="term" value="F:ceramide glucosyltransferase activity"/>
    <property type="evidence" value="ECO:0007669"/>
    <property type="project" value="UniProtKB-EC"/>
</dbReference>
<dbReference type="GO" id="GO:0006679">
    <property type="term" value="P:glucosylceramide biosynthetic process"/>
    <property type="evidence" value="ECO:0007669"/>
    <property type="project" value="TreeGrafter"/>
</dbReference>
<dbReference type="PANTHER" id="PTHR12726">
    <property type="entry name" value="CERAMIDE GLUCOSYLTRANSFERASE"/>
    <property type="match status" value="1"/>
</dbReference>
<evidence type="ECO:0000313" key="17">
    <source>
        <dbReference type="Proteomes" id="UP000053890"/>
    </source>
</evidence>
<feature type="transmembrane region" description="Helical" evidence="15">
    <location>
        <begin position="6"/>
        <end position="25"/>
    </location>
</feature>
<evidence type="ECO:0000256" key="9">
    <source>
        <dbReference type="ARBA" id="ARBA00022692"/>
    </source>
</evidence>
<evidence type="ECO:0000256" key="5">
    <source>
        <dbReference type="ARBA" id="ARBA00012699"/>
    </source>
</evidence>
<evidence type="ECO:0000256" key="1">
    <source>
        <dbReference type="ARBA" id="ARBA00004141"/>
    </source>
</evidence>
<keyword evidence="9 15" id="KW-0812">Transmembrane</keyword>
<evidence type="ECO:0000256" key="6">
    <source>
        <dbReference type="ARBA" id="ARBA00019988"/>
    </source>
</evidence>
<evidence type="ECO:0000256" key="15">
    <source>
        <dbReference type="SAM" id="Phobius"/>
    </source>
</evidence>
<evidence type="ECO:0000256" key="11">
    <source>
        <dbReference type="ARBA" id="ARBA00023136"/>
    </source>
</evidence>
<dbReference type="Proteomes" id="UP000053890">
    <property type="component" value="Unassembled WGS sequence"/>
</dbReference>
<proteinExistence type="inferred from homology"/>
<accession>A0A194S5C5</accession>
<sequence length="480" mass="53215">MWATALSVAFCVWYSALWTVFLLGLNTAKKRYSRLPTSDPPPAPVDPATCPGVSILRPLRGLDCNLYDNLEASFRQDYPRFELVLSVADEADPAIPLVRDLQHRYPNVDSTLVIGHDTVGVNPKINNLIRPYRQAKFDLLWVLDSNVLTSPECLSRSVPLFSPGGDAKHPVGLVHHVPFAVYPDALLGSRVEQVYLCSTHAKMYLAINRVAVASCVTGKSCLYRKSDLERASELKRERGKLPLPPPGVTNEPGLAAFGQYLGEDNEIGVALWEELGMRHAMGIEVAGNAVGSMSFQKFFRRRVRWIRVRKYMVLASTLVEPLTESLLSGLLGALAFHHLFRLPSYLFLPLHLVAWYLVDAALYRALLPASPARSTVARPPAHDGPGASYLVAWCAREVLALPVWAFAMLGDTVSWRDEGHVYRVQRDGSVRALREGEREAWVERAWGAVVRRWEGRSGSGYVTLSPDDVEGRAATHAEVA</sequence>
<keyword evidence="7" id="KW-0328">Glycosyltransferase</keyword>
<keyword evidence="8 16" id="KW-0808">Transferase</keyword>
<dbReference type="GO" id="GO:0016020">
    <property type="term" value="C:membrane"/>
    <property type="evidence" value="ECO:0007669"/>
    <property type="project" value="UniProtKB-SubCell"/>
</dbReference>
<dbReference type="PANTHER" id="PTHR12726:SF0">
    <property type="entry name" value="CERAMIDE GLUCOSYLTRANSFERASE"/>
    <property type="match status" value="1"/>
</dbReference>
<dbReference type="GeneID" id="28976967"/>
<dbReference type="OrthoDB" id="1483400at2759"/>
<evidence type="ECO:0000313" key="16">
    <source>
        <dbReference type="EMBL" id="KPV75787.1"/>
    </source>
</evidence>
<gene>
    <name evidence="16" type="ORF">RHOBADRAFT_52814</name>
</gene>
<dbReference type="AlphaFoldDB" id="A0A194S5C5"/>
<evidence type="ECO:0000256" key="12">
    <source>
        <dbReference type="ARBA" id="ARBA00031017"/>
    </source>
</evidence>
<evidence type="ECO:0000256" key="4">
    <source>
        <dbReference type="ARBA" id="ARBA00006739"/>
    </source>
</evidence>
<dbReference type="Gene3D" id="3.90.550.10">
    <property type="entry name" value="Spore Coat Polysaccharide Biosynthesis Protein SpsA, Chain A"/>
    <property type="match status" value="1"/>
</dbReference>
<dbReference type="InterPro" id="IPR029044">
    <property type="entry name" value="Nucleotide-diphossugar_trans"/>
</dbReference>
<reference evidence="16 17" key="1">
    <citation type="journal article" date="2015" name="Front. Microbiol.">
        <title>Genome sequence of the plant growth promoting endophytic yeast Rhodotorula graminis WP1.</title>
        <authorList>
            <person name="Firrincieli A."/>
            <person name="Otillar R."/>
            <person name="Salamov A."/>
            <person name="Schmutz J."/>
            <person name="Khan Z."/>
            <person name="Redman R.S."/>
            <person name="Fleck N.D."/>
            <person name="Lindquist E."/>
            <person name="Grigoriev I.V."/>
            <person name="Doty S.L."/>
        </authorList>
    </citation>
    <scope>NUCLEOTIDE SEQUENCE [LARGE SCALE GENOMIC DNA]</scope>
    <source>
        <strain evidence="16 17">WP1</strain>
    </source>
</reference>
<comment type="subcellular location">
    <subcellularLocation>
        <location evidence="1">Membrane</location>
        <topology evidence="1">Multi-pass membrane protein</topology>
    </subcellularLocation>
</comment>
<dbReference type="InterPro" id="IPR025993">
    <property type="entry name" value="Ceramide_glucosylTrfase"/>
</dbReference>
<evidence type="ECO:0000256" key="3">
    <source>
        <dbReference type="ARBA" id="ARBA00004991"/>
    </source>
</evidence>
<organism evidence="16 17">
    <name type="scientific">Rhodotorula graminis (strain WP1)</name>
    <dbReference type="NCBI Taxonomy" id="578459"/>
    <lineage>
        <taxon>Eukaryota</taxon>
        <taxon>Fungi</taxon>
        <taxon>Dikarya</taxon>
        <taxon>Basidiomycota</taxon>
        <taxon>Pucciniomycotina</taxon>
        <taxon>Microbotryomycetes</taxon>
        <taxon>Sporidiobolales</taxon>
        <taxon>Sporidiobolaceae</taxon>
        <taxon>Rhodotorula</taxon>
    </lineage>
</organism>
<name>A0A194S5C5_RHOGW</name>
<dbReference type="RefSeq" id="XP_018271836.1">
    <property type="nucleotide sequence ID" value="XM_018416519.1"/>
</dbReference>
<feature type="transmembrane region" description="Helical" evidence="15">
    <location>
        <begin position="311"/>
        <end position="336"/>
    </location>
</feature>
<evidence type="ECO:0000256" key="8">
    <source>
        <dbReference type="ARBA" id="ARBA00022679"/>
    </source>
</evidence>
<comment type="pathway">
    <text evidence="2">Lipid metabolism; sphingolipid metabolism.</text>
</comment>
<dbReference type="EC" id="2.4.1.80" evidence="5"/>
<comment type="similarity">
    <text evidence="4">Belongs to the glycosyltransferase 2 family.</text>
</comment>
<dbReference type="UniPathway" id="UPA00222"/>
<dbReference type="OMA" id="IVWIIDC"/>
<dbReference type="EMBL" id="KQ474077">
    <property type="protein sequence ID" value="KPV75787.1"/>
    <property type="molecule type" value="Genomic_DNA"/>
</dbReference>
<evidence type="ECO:0000256" key="13">
    <source>
        <dbReference type="ARBA" id="ARBA00031543"/>
    </source>
</evidence>
<keyword evidence="10 15" id="KW-1133">Transmembrane helix</keyword>
<evidence type="ECO:0000256" key="2">
    <source>
        <dbReference type="ARBA" id="ARBA00004760"/>
    </source>
</evidence>
<keyword evidence="17" id="KW-1185">Reference proteome</keyword>
<keyword evidence="11 15" id="KW-0472">Membrane</keyword>
<dbReference type="STRING" id="578459.A0A194S5C5"/>
<protein>
    <recommendedName>
        <fullName evidence="6">Ceramide glucosyltransferase</fullName>
        <ecNumber evidence="5">2.4.1.80</ecNumber>
    </recommendedName>
    <alternativeName>
        <fullName evidence="13">Glucosylceramide synthase</fullName>
    </alternativeName>
    <alternativeName>
        <fullName evidence="14">UDP-glucose ceramide glucosyltransferase</fullName>
    </alternativeName>
    <alternativeName>
        <fullName evidence="12">UDP-glucose:N-acylsphingosine D-glucosyltransferase</fullName>
    </alternativeName>
</protein>
<dbReference type="CDD" id="cd02520">
    <property type="entry name" value="Glucosylceramide_synthase"/>
    <property type="match status" value="1"/>
</dbReference>
<evidence type="ECO:0000256" key="14">
    <source>
        <dbReference type="ARBA" id="ARBA00032575"/>
    </source>
</evidence>
<feature type="transmembrane region" description="Helical" evidence="15">
    <location>
        <begin position="342"/>
        <end position="363"/>
    </location>
</feature>
<dbReference type="SUPFAM" id="SSF53448">
    <property type="entry name" value="Nucleotide-diphospho-sugar transferases"/>
    <property type="match status" value="1"/>
</dbReference>
<dbReference type="Pfam" id="PF13506">
    <property type="entry name" value="Glyco_transf_21"/>
    <property type="match status" value="1"/>
</dbReference>
<evidence type="ECO:0000256" key="10">
    <source>
        <dbReference type="ARBA" id="ARBA00022989"/>
    </source>
</evidence>
<evidence type="ECO:0000256" key="7">
    <source>
        <dbReference type="ARBA" id="ARBA00022676"/>
    </source>
</evidence>